<evidence type="ECO:0000313" key="1">
    <source>
        <dbReference type="EMBL" id="SFA55202.1"/>
    </source>
</evidence>
<accession>A0A1I0TU20</accession>
<reference evidence="2" key="1">
    <citation type="submission" date="2016-10" db="EMBL/GenBank/DDBJ databases">
        <authorList>
            <person name="Varghese N."/>
            <person name="Submissions S."/>
        </authorList>
    </citation>
    <scope>NUCLEOTIDE SEQUENCE [LARGE SCALE GENOMIC DNA]</scope>
    <source>
        <strain evidence="2">DSM 18130</strain>
    </source>
</reference>
<sequence>MDWTPENFPLEMKDLDPRVREKAIEIANELRITKEVSELNIVEVAINRAQQWFISLEG</sequence>
<organism evidence="1 2">
    <name type="scientific">Pedobacter suwonensis</name>
    <dbReference type="NCBI Taxonomy" id="332999"/>
    <lineage>
        <taxon>Bacteria</taxon>
        <taxon>Pseudomonadati</taxon>
        <taxon>Bacteroidota</taxon>
        <taxon>Sphingobacteriia</taxon>
        <taxon>Sphingobacteriales</taxon>
        <taxon>Sphingobacteriaceae</taxon>
        <taxon>Pedobacter</taxon>
    </lineage>
</organism>
<name>A0A1I0TU20_9SPHI</name>
<dbReference type="EMBL" id="FOJM01000014">
    <property type="protein sequence ID" value="SFA55202.1"/>
    <property type="molecule type" value="Genomic_DNA"/>
</dbReference>
<keyword evidence="2" id="KW-1185">Reference proteome</keyword>
<gene>
    <name evidence="1" type="ORF">SAMN04488511_114109</name>
</gene>
<dbReference type="STRING" id="332999.SAMN04488511_114109"/>
<dbReference type="Proteomes" id="UP000198836">
    <property type="component" value="Unassembled WGS sequence"/>
</dbReference>
<dbReference type="AlphaFoldDB" id="A0A1I0TU20"/>
<evidence type="ECO:0000313" key="2">
    <source>
        <dbReference type="Proteomes" id="UP000198836"/>
    </source>
</evidence>
<protein>
    <submittedName>
        <fullName evidence="1">Uncharacterized protein</fullName>
    </submittedName>
</protein>
<dbReference type="RefSeq" id="WP_167398035.1">
    <property type="nucleotide sequence ID" value="NZ_FOJM01000014.1"/>
</dbReference>
<proteinExistence type="predicted"/>